<comment type="caution">
    <text evidence="3">The sequence shown here is derived from an EMBL/GenBank/DDBJ whole genome shotgun (WGS) entry which is preliminary data.</text>
</comment>
<dbReference type="STRING" id="444597.BST26_17005"/>
<evidence type="ECO:0000313" key="3">
    <source>
        <dbReference type="EMBL" id="ORA66563.1"/>
    </source>
</evidence>
<name>A0A1X0D2E8_9MYCO</name>
<proteinExistence type="inferred from homology"/>
<comment type="similarity">
    <text evidence="1">Belongs to the short-chain dehydrogenases/reductases (SDR) family.</text>
</comment>
<dbReference type="OrthoDB" id="4373846at2"/>
<reference evidence="3 4" key="1">
    <citation type="submission" date="2016-12" db="EMBL/GenBank/DDBJ databases">
        <title>The new phylogeny of genus Mycobacterium.</title>
        <authorList>
            <person name="Tortoli E."/>
            <person name="Trovato A."/>
            <person name="Cirillo D.M."/>
        </authorList>
    </citation>
    <scope>NUCLEOTIDE SEQUENCE [LARGE SCALE GENOMIC DNA]</scope>
    <source>
        <strain evidence="3 4">DSM 45130</strain>
    </source>
</reference>
<dbReference type="PRINTS" id="PR00081">
    <property type="entry name" value="GDHRDH"/>
</dbReference>
<dbReference type="PANTHER" id="PTHR43669">
    <property type="entry name" value="5-KETO-D-GLUCONATE 5-REDUCTASE"/>
    <property type="match status" value="1"/>
</dbReference>
<dbReference type="EMBL" id="MVHS01000050">
    <property type="protein sequence ID" value="ORA66563.1"/>
    <property type="molecule type" value="Genomic_DNA"/>
</dbReference>
<evidence type="ECO:0000313" key="4">
    <source>
        <dbReference type="Proteomes" id="UP000192801"/>
    </source>
</evidence>
<evidence type="ECO:0000256" key="2">
    <source>
        <dbReference type="ARBA" id="ARBA00023002"/>
    </source>
</evidence>
<dbReference type="SUPFAM" id="SSF51735">
    <property type="entry name" value="NAD(P)-binding Rossmann-fold domains"/>
    <property type="match status" value="1"/>
</dbReference>
<dbReference type="GO" id="GO:0016491">
    <property type="term" value="F:oxidoreductase activity"/>
    <property type="evidence" value="ECO:0007669"/>
    <property type="project" value="UniProtKB-KW"/>
</dbReference>
<dbReference type="InterPro" id="IPR036291">
    <property type="entry name" value="NAD(P)-bd_dom_sf"/>
</dbReference>
<sequence>MSSQELPQIALVTGGSYGLGAEVSRLLGRSGAHVVVNHRQRGERAASVVAEIERSGGRASAMTADLADAAAVTAMIEDIKRRFGRLDILVLNASVVIDGGAGHTGAAAGRHLVESALPLMPAGSRIVFVTSNQAHFYPAKGVLKGYQPVAESKRAEETTLYAMRAAFNRRGVHCTVVSGDFVDQIDGAINIVSLFPEHDPAIPQFAAAVAKAAVSPVPSSIVYVGRTSAVERPAVLPEIEDDFDGWLADRIRPTRAYANVG</sequence>
<dbReference type="Pfam" id="PF00106">
    <property type="entry name" value="adh_short"/>
    <property type="match status" value="1"/>
</dbReference>
<organism evidence="3 4">
    <name type="scientific">Mycolicibacterium insubricum</name>
    <dbReference type="NCBI Taxonomy" id="444597"/>
    <lineage>
        <taxon>Bacteria</taxon>
        <taxon>Bacillati</taxon>
        <taxon>Actinomycetota</taxon>
        <taxon>Actinomycetes</taxon>
        <taxon>Mycobacteriales</taxon>
        <taxon>Mycobacteriaceae</taxon>
        <taxon>Mycolicibacterium</taxon>
    </lineage>
</organism>
<dbReference type="Proteomes" id="UP000192801">
    <property type="component" value="Unassembled WGS sequence"/>
</dbReference>
<dbReference type="PANTHER" id="PTHR43669:SF3">
    <property type="entry name" value="ALCOHOL DEHYDROGENASE, PUTATIVE (AFU_ORTHOLOGUE AFUA_3G03445)-RELATED"/>
    <property type="match status" value="1"/>
</dbReference>
<dbReference type="Gene3D" id="3.40.50.720">
    <property type="entry name" value="NAD(P)-binding Rossmann-like Domain"/>
    <property type="match status" value="1"/>
</dbReference>
<gene>
    <name evidence="3" type="ORF">BST26_17005</name>
</gene>
<dbReference type="RefSeq" id="WP_083032618.1">
    <property type="nucleotide sequence ID" value="NZ_AP022618.1"/>
</dbReference>
<accession>A0A1X0D2E8</accession>
<dbReference type="NCBIfam" id="NF005868">
    <property type="entry name" value="PRK07806.1"/>
    <property type="match status" value="1"/>
</dbReference>
<dbReference type="InterPro" id="IPR002347">
    <property type="entry name" value="SDR_fam"/>
</dbReference>
<protein>
    <submittedName>
        <fullName evidence="3">Uncharacterized protein</fullName>
    </submittedName>
</protein>
<dbReference type="AlphaFoldDB" id="A0A1X0D2E8"/>
<keyword evidence="2" id="KW-0560">Oxidoreductase</keyword>
<evidence type="ECO:0000256" key="1">
    <source>
        <dbReference type="ARBA" id="ARBA00006484"/>
    </source>
</evidence>
<keyword evidence="4" id="KW-1185">Reference proteome</keyword>